<protein>
    <submittedName>
        <fullName evidence="2">Uncharacterized protein</fullName>
    </submittedName>
</protein>
<organism evidence="2 3">
    <name type="scientific">Candidatus Vogelbacteria bacterium CG10_big_fil_rev_8_21_14_0_10_45_14</name>
    <dbReference type="NCBI Taxonomy" id="1975042"/>
    <lineage>
        <taxon>Bacteria</taxon>
        <taxon>Candidatus Vogeliibacteriota</taxon>
    </lineage>
</organism>
<keyword evidence="1" id="KW-0472">Membrane</keyword>
<keyword evidence="1" id="KW-0812">Transmembrane</keyword>
<sequence>MTTEEKDVLTKTYALARENNEMLHSLKRSIRWGRVLRFIYWGFVIAGAIGAFVYIQPVVSSLLESYKNALEGFGQFNQTTQTTRSPQIPEGFIQQIQGLLNRG</sequence>
<reference evidence="2 3" key="1">
    <citation type="submission" date="2017-09" db="EMBL/GenBank/DDBJ databases">
        <title>Depth-based differentiation of microbial function through sediment-hosted aquifers and enrichment of novel symbionts in the deep terrestrial subsurface.</title>
        <authorList>
            <person name="Probst A.J."/>
            <person name="Ladd B."/>
            <person name="Jarett J.K."/>
            <person name="Geller-Mcgrath D.E."/>
            <person name="Sieber C.M."/>
            <person name="Emerson J.B."/>
            <person name="Anantharaman K."/>
            <person name="Thomas B.C."/>
            <person name="Malmstrom R."/>
            <person name="Stieglmeier M."/>
            <person name="Klingl A."/>
            <person name="Woyke T."/>
            <person name="Ryan C.M."/>
            <person name="Banfield J.F."/>
        </authorList>
    </citation>
    <scope>NUCLEOTIDE SEQUENCE [LARGE SCALE GENOMIC DNA]</scope>
    <source>
        <strain evidence="2">CG10_big_fil_rev_8_21_14_0_10_45_14</strain>
    </source>
</reference>
<keyword evidence="1" id="KW-1133">Transmembrane helix</keyword>
<comment type="caution">
    <text evidence="2">The sequence shown here is derived from an EMBL/GenBank/DDBJ whole genome shotgun (WGS) entry which is preliminary data.</text>
</comment>
<evidence type="ECO:0000256" key="1">
    <source>
        <dbReference type="SAM" id="Phobius"/>
    </source>
</evidence>
<name>A0A2H0RMF8_9BACT</name>
<feature type="transmembrane region" description="Helical" evidence="1">
    <location>
        <begin position="35"/>
        <end position="55"/>
    </location>
</feature>
<evidence type="ECO:0000313" key="3">
    <source>
        <dbReference type="Proteomes" id="UP000230833"/>
    </source>
</evidence>
<dbReference type="EMBL" id="PCYL01000016">
    <property type="protein sequence ID" value="PIR46965.1"/>
    <property type="molecule type" value="Genomic_DNA"/>
</dbReference>
<dbReference type="AlphaFoldDB" id="A0A2H0RMF8"/>
<gene>
    <name evidence="2" type="ORF">COV07_01355</name>
</gene>
<evidence type="ECO:0000313" key="2">
    <source>
        <dbReference type="EMBL" id="PIR46965.1"/>
    </source>
</evidence>
<dbReference type="Proteomes" id="UP000230833">
    <property type="component" value="Unassembled WGS sequence"/>
</dbReference>
<accession>A0A2H0RMF8</accession>
<proteinExistence type="predicted"/>